<dbReference type="Gene3D" id="1.10.3720.10">
    <property type="entry name" value="MetI-like"/>
    <property type="match status" value="1"/>
</dbReference>
<evidence type="ECO:0000256" key="2">
    <source>
        <dbReference type="ARBA" id="ARBA00022448"/>
    </source>
</evidence>
<dbReference type="PANTHER" id="PTHR30177">
    <property type="entry name" value="GLYCINE BETAINE/L-PROLINE TRANSPORT SYSTEM PERMEASE PROTEIN PROW"/>
    <property type="match status" value="1"/>
</dbReference>
<feature type="domain" description="ABC transmembrane type-1" evidence="7">
    <location>
        <begin position="197"/>
        <end position="392"/>
    </location>
</feature>
<dbReference type="InterPro" id="IPR051204">
    <property type="entry name" value="ABC_transp_perm/SBD"/>
</dbReference>
<feature type="transmembrane region" description="Helical" evidence="6">
    <location>
        <begin position="234"/>
        <end position="258"/>
    </location>
</feature>
<gene>
    <name evidence="8" type="ORF">GCM10009038_34030</name>
</gene>
<feature type="transmembrane region" description="Helical" evidence="6">
    <location>
        <begin position="200"/>
        <end position="222"/>
    </location>
</feature>
<sequence length="405" mass="42398">MSKVDTRSDRALRTSSRPIVGNRVLLTLLIIALASVAFLPFATLSPNRLVSGQAVMLWQACRPWQWIALAALGALLLVSAAGRPLAARPACRVALLTSLPLIALLLISLGDYAHRALSDASPAARVSQSASFWVLLFVGALVAVDALQRLRLGLVPRLGFALVAVVLVAVCLASDLLSGLSIMREFANQRANFLDQLVRHLVLVAGALIPALLVGLPLGLLARRREAWRSGLFSVLNVFQTLPSIAVFGLLIAPLAALARAVPWLAELGIGGIGLAPAIIALVIYSLLPIVRNTYAGLAGVPAGTLEAARGMGMTPTQILWRVEVPLALPVILSGLRIVTVQAIGLAVVAALIGAGGFGAFIFQGLGQYAIDLVLLGAIPTIVMAVIADFILQILVSLSRPAGTR</sequence>
<evidence type="ECO:0000313" key="8">
    <source>
        <dbReference type="EMBL" id="GHB32411.1"/>
    </source>
</evidence>
<evidence type="ECO:0000313" key="9">
    <source>
        <dbReference type="Proteomes" id="UP000646745"/>
    </source>
</evidence>
<comment type="caution">
    <text evidence="8">The sequence shown here is derived from an EMBL/GenBank/DDBJ whole genome shotgun (WGS) entry which is preliminary data.</text>
</comment>
<feature type="transmembrane region" description="Helical" evidence="6">
    <location>
        <begin position="63"/>
        <end position="81"/>
    </location>
</feature>
<feature type="transmembrane region" description="Helical" evidence="6">
    <location>
        <begin position="373"/>
        <end position="396"/>
    </location>
</feature>
<feature type="transmembrane region" description="Helical" evidence="6">
    <location>
        <begin position="93"/>
        <end position="110"/>
    </location>
</feature>
<feature type="transmembrane region" description="Helical" evidence="6">
    <location>
        <begin position="264"/>
        <end position="288"/>
    </location>
</feature>
<organism evidence="8 9">
    <name type="scientific">Salinicola rhizosphaerae</name>
    <dbReference type="NCBI Taxonomy" id="1443141"/>
    <lineage>
        <taxon>Bacteria</taxon>
        <taxon>Pseudomonadati</taxon>
        <taxon>Pseudomonadota</taxon>
        <taxon>Gammaproteobacteria</taxon>
        <taxon>Oceanospirillales</taxon>
        <taxon>Halomonadaceae</taxon>
        <taxon>Salinicola</taxon>
    </lineage>
</organism>
<keyword evidence="4 6" id="KW-1133">Transmembrane helix</keyword>
<protein>
    <submittedName>
        <fullName evidence="8">Osmoprotectant uptake system permease</fullName>
    </submittedName>
</protein>
<dbReference type="Proteomes" id="UP000646745">
    <property type="component" value="Unassembled WGS sequence"/>
</dbReference>
<evidence type="ECO:0000256" key="4">
    <source>
        <dbReference type="ARBA" id="ARBA00022989"/>
    </source>
</evidence>
<dbReference type="PROSITE" id="PS50928">
    <property type="entry name" value="ABC_TM1"/>
    <property type="match status" value="1"/>
</dbReference>
<evidence type="ECO:0000256" key="3">
    <source>
        <dbReference type="ARBA" id="ARBA00022692"/>
    </source>
</evidence>
<evidence type="ECO:0000259" key="7">
    <source>
        <dbReference type="PROSITE" id="PS50928"/>
    </source>
</evidence>
<comment type="similarity">
    <text evidence="6">Belongs to the binding-protein-dependent transport system permease family.</text>
</comment>
<proteinExistence type="inferred from homology"/>
<accession>A0ABQ3EBF7</accession>
<evidence type="ECO:0000256" key="5">
    <source>
        <dbReference type="ARBA" id="ARBA00023136"/>
    </source>
</evidence>
<dbReference type="InterPro" id="IPR035906">
    <property type="entry name" value="MetI-like_sf"/>
</dbReference>
<dbReference type="InterPro" id="IPR000515">
    <property type="entry name" value="MetI-like"/>
</dbReference>
<keyword evidence="2 6" id="KW-0813">Transport</keyword>
<dbReference type="PANTHER" id="PTHR30177:SF30">
    <property type="entry name" value="GLYCINE BETAINE UPTAKE SYSTEM PERMEASE PROTEIN YEHY"/>
    <property type="match status" value="1"/>
</dbReference>
<feature type="transmembrane region" description="Helical" evidence="6">
    <location>
        <begin position="159"/>
        <end position="180"/>
    </location>
</feature>
<keyword evidence="5 6" id="KW-0472">Membrane</keyword>
<dbReference type="EMBL" id="BMZI01000008">
    <property type="protein sequence ID" value="GHB32411.1"/>
    <property type="molecule type" value="Genomic_DNA"/>
</dbReference>
<keyword evidence="9" id="KW-1185">Reference proteome</keyword>
<dbReference type="CDD" id="cd06261">
    <property type="entry name" value="TM_PBP2"/>
    <property type="match status" value="1"/>
</dbReference>
<name>A0ABQ3EBF7_9GAMM</name>
<feature type="transmembrane region" description="Helical" evidence="6">
    <location>
        <begin position="130"/>
        <end position="147"/>
    </location>
</feature>
<feature type="transmembrane region" description="Helical" evidence="6">
    <location>
        <begin position="20"/>
        <end position="43"/>
    </location>
</feature>
<reference evidence="9" key="1">
    <citation type="journal article" date="2019" name="Int. J. Syst. Evol. Microbiol.">
        <title>The Global Catalogue of Microorganisms (GCM) 10K type strain sequencing project: providing services to taxonomists for standard genome sequencing and annotation.</title>
        <authorList>
            <consortium name="The Broad Institute Genomics Platform"/>
            <consortium name="The Broad Institute Genome Sequencing Center for Infectious Disease"/>
            <person name="Wu L."/>
            <person name="Ma J."/>
        </authorList>
    </citation>
    <scope>NUCLEOTIDE SEQUENCE [LARGE SCALE GENOMIC DNA]</scope>
    <source>
        <strain evidence="9">KCTC 32998</strain>
    </source>
</reference>
<keyword evidence="3 6" id="KW-0812">Transmembrane</keyword>
<feature type="transmembrane region" description="Helical" evidence="6">
    <location>
        <begin position="344"/>
        <end position="366"/>
    </location>
</feature>
<feature type="transmembrane region" description="Helical" evidence="6">
    <location>
        <begin position="319"/>
        <end position="338"/>
    </location>
</feature>
<dbReference type="Pfam" id="PF00528">
    <property type="entry name" value="BPD_transp_1"/>
    <property type="match status" value="1"/>
</dbReference>
<dbReference type="RefSeq" id="WP_189445932.1">
    <property type="nucleotide sequence ID" value="NZ_BMZI01000008.1"/>
</dbReference>
<evidence type="ECO:0000256" key="6">
    <source>
        <dbReference type="RuleBase" id="RU363032"/>
    </source>
</evidence>
<evidence type="ECO:0000256" key="1">
    <source>
        <dbReference type="ARBA" id="ARBA00004651"/>
    </source>
</evidence>
<comment type="subcellular location">
    <subcellularLocation>
        <location evidence="1 6">Cell membrane</location>
        <topology evidence="1 6">Multi-pass membrane protein</topology>
    </subcellularLocation>
</comment>
<dbReference type="SUPFAM" id="SSF161098">
    <property type="entry name" value="MetI-like"/>
    <property type="match status" value="1"/>
</dbReference>